<dbReference type="InterPro" id="IPR010970">
    <property type="entry name" value="Cys_dSase_SufS"/>
</dbReference>
<dbReference type="GO" id="GO:0006534">
    <property type="term" value="P:cysteine metabolic process"/>
    <property type="evidence" value="ECO:0007669"/>
    <property type="project" value="UniProtKB-UniRule"/>
</dbReference>
<keyword evidence="5 8" id="KW-0663">Pyridoxal phosphate</keyword>
<dbReference type="Pfam" id="PF00266">
    <property type="entry name" value="Aminotran_5"/>
    <property type="match status" value="1"/>
</dbReference>
<proteinExistence type="inferred from homology"/>
<evidence type="ECO:0000256" key="2">
    <source>
        <dbReference type="ARBA" id="ARBA00002824"/>
    </source>
</evidence>
<protein>
    <recommendedName>
        <fullName evidence="8">Cysteine desulfurase</fullName>
        <ecNumber evidence="8">2.8.1.7</ecNumber>
    </recommendedName>
</protein>
<dbReference type="Gene3D" id="3.90.1150.10">
    <property type="entry name" value="Aspartate Aminotransferase, domain 1"/>
    <property type="match status" value="1"/>
</dbReference>
<sequence>MSAPSALSPLPAKSYEPDLARIRLEFPILGQKIHGKHLVYLDNAASVQKPRDVIKAVSDCYSHYYANIHRGVHLLSERSTTAYENARETVRAFINAASGQEIIFTRGTTESINLVASSFGGSRFQSGDEILITGMEHHSNIVPWQLLCERTGATLKVAPFTDAGELLLDEYERLLDSGRVKLAAFVHISNALGTINPAKTLIELAHARNIPVLVDGAQAVAHLPVDVQALDCDFYAFSSHKIYGPSGVGVLYGKQALLEAMPPYQGGGDMIRLVTFEKTEYADLPNKFEAGTPNIAGVIGLGAALDWLNSVGLETVAAHEHALLNYATAKLAEIPGLNIMGTARDKAALVAFTLRGAHPHDIGTILDREGIAIRAGHHCAQPVMQRYGVPATARASFAAYNSREEVDYLVDALWKVKELFE</sequence>
<dbReference type="OrthoDB" id="9808002at2"/>
<comment type="caution">
    <text evidence="10">The sequence shown here is derived from an EMBL/GenBank/DDBJ whole genome shotgun (WGS) entry which is preliminary data.</text>
</comment>
<keyword evidence="11" id="KW-1185">Reference proteome</keyword>
<comment type="cofactor">
    <cofactor evidence="1 7">
        <name>pyridoxal 5'-phosphate</name>
        <dbReference type="ChEBI" id="CHEBI:597326"/>
    </cofactor>
</comment>
<dbReference type="Gene3D" id="3.40.640.10">
    <property type="entry name" value="Type I PLP-dependent aspartate aminotransferase-like (Major domain)"/>
    <property type="match status" value="1"/>
</dbReference>
<evidence type="ECO:0000256" key="8">
    <source>
        <dbReference type="RuleBase" id="RU004506"/>
    </source>
</evidence>
<evidence type="ECO:0000256" key="1">
    <source>
        <dbReference type="ARBA" id="ARBA00001933"/>
    </source>
</evidence>
<gene>
    <name evidence="10" type="primary">sufS</name>
    <name evidence="10" type="ORF">BN873_980010</name>
</gene>
<dbReference type="PROSITE" id="PS00595">
    <property type="entry name" value="AA_TRANSFER_CLASS_5"/>
    <property type="match status" value="1"/>
</dbReference>
<dbReference type="STRING" id="1400863.BN873_980010"/>
<comment type="catalytic activity">
    <reaction evidence="6 8">
        <text>(sulfur carrier)-H + L-cysteine = (sulfur carrier)-SH + L-alanine</text>
        <dbReference type="Rhea" id="RHEA:43892"/>
        <dbReference type="Rhea" id="RHEA-COMP:14737"/>
        <dbReference type="Rhea" id="RHEA-COMP:14739"/>
        <dbReference type="ChEBI" id="CHEBI:29917"/>
        <dbReference type="ChEBI" id="CHEBI:35235"/>
        <dbReference type="ChEBI" id="CHEBI:57972"/>
        <dbReference type="ChEBI" id="CHEBI:64428"/>
        <dbReference type="EC" id="2.8.1.7"/>
    </reaction>
</comment>
<dbReference type="GO" id="GO:0016829">
    <property type="term" value="F:lyase activity"/>
    <property type="evidence" value="ECO:0007669"/>
    <property type="project" value="UniProtKB-KW"/>
</dbReference>
<dbReference type="InterPro" id="IPR020578">
    <property type="entry name" value="Aminotrans_V_PyrdxlP_BS"/>
</dbReference>
<reference evidence="10" key="1">
    <citation type="submission" date="2013-07" db="EMBL/GenBank/DDBJ databases">
        <authorList>
            <person name="McIlroy S."/>
        </authorList>
    </citation>
    <scope>NUCLEOTIDE SEQUENCE [LARGE SCALE GENOMIC DNA]</scope>
    <source>
        <strain evidence="10">Run_A_D11</strain>
    </source>
</reference>
<name>W6MBN5_9GAMM</name>
<comment type="similarity">
    <text evidence="3 8">Belongs to the class-V pyridoxal-phosphate-dependent aminotransferase family. Csd subfamily.</text>
</comment>
<evidence type="ECO:0000256" key="7">
    <source>
        <dbReference type="RuleBase" id="RU004504"/>
    </source>
</evidence>
<evidence type="ECO:0000256" key="6">
    <source>
        <dbReference type="ARBA" id="ARBA00050776"/>
    </source>
</evidence>
<dbReference type="GO" id="GO:0030170">
    <property type="term" value="F:pyridoxal phosphate binding"/>
    <property type="evidence" value="ECO:0007669"/>
    <property type="project" value="UniProtKB-UniRule"/>
</dbReference>
<accession>W6MBN5</accession>
<keyword evidence="4 8" id="KW-0808">Transferase</keyword>
<dbReference type="PIRSF" id="PIRSF005572">
    <property type="entry name" value="NifS"/>
    <property type="match status" value="1"/>
</dbReference>
<dbReference type="SUPFAM" id="SSF53383">
    <property type="entry name" value="PLP-dependent transferases"/>
    <property type="match status" value="1"/>
</dbReference>
<dbReference type="Proteomes" id="UP000035760">
    <property type="component" value="Unassembled WGS sequence"/>
</dbReference>
<dbReference type="CDD" id="cd06453">
    <property type="entry name" value="SufS_like"/>
    <property type="match status" value="1"/>
</dbReference>
<dbReference type="RefSeq" id="WP_048676622.1">
    <property type="nucleotide sequence ID" value="NZ_CBTJ020000111.1"/>
</dbReference>
<organism evidence="10 11">
    <name type="scientific">Candidatus Competibacter denitrificans Run_A_D11</name>
    <dbReference type="NCBI Taxonomy" id="1400863"/>
    <lineage>
        <taxon>Bacteria</taxon>
        <taxon>Pseudomonadati</taxon>
        <taxon>Pseudomonadota</taxon>
        <taxon>Gammaproteobacteria</taxon>
        <taxon>Candidatus Competibacteraceae</taxon>
        <taxon>Candidatus Competibacter</taxon>
    </lineage>
</organism>
<reference evidence="10" key="2">
    <citation type="submission" date="2014-03" db="EMBL/GenBank/DDBJ databases">
        <title>Candidatus Competibacter-lineage genomes retrieved from metagenomes reveal functional metabolic diversity.</title>
        <authorList>
            <person name="McIlroy S.J."/>
            <person name="Albertsen M."/>
            <person name="Andresen E.K."/>
            <person name="Saunders A.M."/>
            <person name="Kristiansen R."/>
            <person name="Stokholm-Bjerregaard M."/>
            <person name="Nielsen K.L."/>
            <person name="Nielsen P.H."/>
        </authorList>
    </citation>
    <scope>NUCLEOTIDE SEQUENCE</scope>
    <source>
        <strain evidence="10">Run_A_D11</strain>
    </source>
</reference>
<evidence type="ECO:0000256" key="5">
    <source>
        <dbReference type="ARBA" id="ARBA00022898"/>
    </source>
</evidence>
<evidence type="ECO:0000259" key="9">
    <source>
        <dbReference type="Pfam" id="PF00266"/>
    </source>
</evidence>
<dbReference type="NCBIfam" id="TIGR01979">
    <property type="entry name" value="sufS"/>
    <property type="match status" value="1"/>
</dbReference>
<dbReference type="InterPro" id="IPR000192">
    <property type="entry name" value="Aminotrans_V_dom"/>
</dbReference>
<evidence type="ECO:0000313" key="11">
    <source>
        <dbReference type="Proteomes" id="UP000035760"/>
    </source>
</evidence>
<evidence type="ECO:0000313" key="10">
    <source>
        <dbReference type="EMBL" id="CDI04409.1"/>
    </source>
</evidence>
<keyword evidence="10" id="KW-0456">Lyase</keyword>
<comment type="function">
    <text evidence="2 8">Catalyzes the removal of elemental sulfur and selenium atoms from L-cysteine, L-cystine, L-selenocysteine, and L-selenocystine to produce L-alanine.</text>
</comment>
<evidence type="ECO:0000256" key="4">
    <source>
        <dbReference type="ARBA" id="ARBA00022679"/>
    </source>
</evidence>
<dbReference type="PANTHER" id="PTHR43586">
    <property type="entry name" value="CYSTEINE DESULFURASE"/>
    <property type="match status" value="1"/>
</dbReference>
<dbReference type="PANTHER" id="PTHR43586:SF8">
    <property type="entry name" value="CYSTEINE DESULFURASE 1, CHLOROPLASTIC"/>
    <property type="match status" value="1"/>
</dbReference>
<evidence type="ECO:0000256" key="3">
    <source>
        <dbReference type="ARBA" id="ARBA00010447"/>
    </source>
</evidence>
<dbReference type="AlphaFoldDB" id="W6MBN5"/>
<dbReference type="EMBL" id="CBTJ020000111">
    <property type="protein sequence ID" value="CDI04409.1"/>
    <property type="molecule type" value="Genomic_DNA"/>
</dbReference>
<dbReference type="GO" id="GO:0031071">
    <property type="term" value="F:cysteine desulfurase activity"/>
    <property type="evidence" value="ECO:0007669"/>
    <property type="project" value="UniProtKB-UniRule"/>
</dbReference>
<dbReference type="InterPro" id="IPR016454">
    <property type="entry name" value="Cysteine_dSase"/>
</dbReference>
<dbReference type="EC" id="2.8.1.7" evidence="8"/>
<dbReference type="InterPro" id="IPR015421">
    <property type="entry name" value="PyrdxlP-dep_Trfase_major"/>
</dbReference>
<feature type="domain" description="Aminotransferase class V" evidence="9">
    <location>
        <begin position="39"/>
        <end position="409"/>
    </location>
</feature>
<dbReference type="InterPro" id="IPR015422">
    <property type="entry name" value="PyrdxlP-dep_Trfase_small"/>
</dbReference>
<dbReference type="InterPro" id="IPR015424">
    <property type="entry name" value="PyrdxlP-dep_Trfase"/>
</dbReference>